<proteinExistence type="predicted"/>
<organism evidence="2 3">
    <name type="scientific">Streptomyces violaceusniger</name>
    <dbReference type="NCBI Taxonomy" id="68280"/>
    <lineage>
        <taxon>Bacteria</taxon>
        <taxon>Bacillati</taxon>
        <taxon>Actinomycetota</taxon>
        <taxon>Actinomycetes</taxon>
        <taxon>Kitasatosporales</taxon>
        <taxon>Streptomycetaceae</taxon>
        <taxon>Streptomyces</taxon>
        <taxon>Streptomyces violaceusniger group</taxon>
    </lineage>
</organism>
<feature type="region of interest" description="Disordered" evidence="1">
    <location>
        <begin position="73"/>
        <end position="93"/>
    </location>
</feature>
<evidence type="ECO:0000313" key="3">
    <source>
        <dbReference type="Proteomes" id="UP000301309"/>
    </source>
</evidence>
<dbReference type="SUPFAM" id="SSF48498">
    <property type="entry name" value="Tetracyclin repressor-like, C-terminal domain"/>
    <property type="match status" value="1"/>
</dbReference>
<protein>
    <submittedName>
        <fullName evidence="2">Uncharacterized protein</fullName>
    </submittedName>
</protein>
<gene>
    <name evidence="2" type="ORF">SVIO_025140</name>
</gene>
<dbReference type="AlphaFoldDB" id="A0A4D4KRE7"/>
<name>A0A4D4KRE7_STRVO</name>
<keyword evidence="3" id="KW-1185">Reference proteome</keyword>
<dbReference type="EMBL" id="BJHW01000001">
    <property type="protein sequence ID" value="GDY51891.1"/>
    <property type="molecule type" value="Genomic_DNA"/>
</dbReference>
<sequence length="93" mass="9915">MVDGRVGEQHVQALTVLPHALVQAVHVDRDADVTGCLGVQGSLAAGDPGRNARDDLIVWRNKHTSLLRDRFKQAVDEGDPPPAPIPAYSPATS</sequence>
<accession>A0A4D4KRE7</accession>
<evidence type="ECO:0000256" key="1">
    <source>
        <dbReference type="SAM" id="MobiDB-lite"/>
    </source>
</evidence>
<evidence type="ECO:0000313" key="2">
    <source>
        <dbReference type="EMBL" id="GDY51891.1"/>
    </source>
</evidence>
<comment type="caution">
    <text evidence="2">The sequence shown here is derived from an EMBL/GenBank/DDBJ whole genome shotgun (WGS) entry which is preliminary data.</text>
</comment>
<dbReference type="Proteomes" id="UP000301309">
    <property type="component" value="Unassembled WGS sequence"/>
</dbReference>
<dbReference type="InterPro" id="IPR036271">
    <property type="entry name" value="Tet_transcr_reg_TetR-rel_C_sf"/>
</dbReference>
<reference evidence="2 3" key="1">
    <citation type="journal article" date="2020" name="Int. J. Syst. Evol. Microbiol.">
        <title>Reclassification of Streptomyces castelarensis and Streptomyces sporoclivatus as later heterotypic synonyms of Streptomyces antimycoticus.</title>
        <authorList>
            <person name="Komaki H."/>
            <person name="Tamura T."/>
        </authorList>
    </citation>
    <scope>NUCLEOTIDE SEQUENCE [LARGE SCALE GENOMIC DNA]</scope>
    <source>
        <strain evidence="2 3">NBRC 13459</strain>
    </source>
</reference>